<dbReference type="InterPro" id="IPR050260">
    <property type="entry name" value="FAD-bd_OxRdtase"/>
</dbReference>
<comment type="cofactor">
    <cofactor evidence="1">
        <name>FAD</name>
        <dbReference type="ChEBI" id="CHEBI:57692"/>
    </cofactor>
</comment>
<dbReference type="Pfam" id="PF07992">
    <property type="entry name" value="Pyr_redox_2"/>
    <property type="match status" value="1"/>
</dbReference>
<dbReference type="PANTHER" id="PTHR43429:SF1">
    <property type="entry name" value="NAD(P)H SULFUR OXIDOREDUCTASE (COA-DEPENDENT)"/>
    <property type="match status" value="1"/>
</dbReference>
<reference evidence="8" key="1">
    <citation type="submission" date="2020-11" db="EMBL/GenBank/DDBJ databases">
        <title>Carbohydrate-dependent, anaerobic sulfur respiration: A novel catabolism in halophilic archaea.</title>
        <authorList>
            <person name="Sorokin D.Y."/>
            <person name="Messina E."/>
            <person name="Smedile F."/>
            <person name="La Cono V."/>
            <person name="Hallsworth J.E."/>
            <person name="Yakimov M.M."/>
        </authorList>
    </citation>
    <scope>NUCLEOTIDE SEQUENCE</scope>
    <source>
        <strain evidence="8">HSR12-1</strain>
    </source>
</reference>
<dbReference type="Pfam" id="PF00581">
    <property type="entry name" value="Rhodanese"/>
    <property type="match status" value="1"/>
</dbReference>
<evidence type="ECO:0000313" key="9">
    <source>
        <dbReference type="Proteomes" id="UP000663525"/>
    </source>
</evidence>
<dbReference type="InterPro" id="IPR036873">
    <property type="entry name" value="Rhodanese-like_dom_sf"/>
</dbReference>
<dbReference type="PROSITE" id="PS50206">
    <property type="entry name" value="RHODANESE_3"/>
    <property type="match status" value="1"/>
</dbReference>
<evidence type="ECO:0000256" key="1">
    <source>
        <dbReference type="ARBA" id="ARBA00001974"/>
    </source>
</evidence>
<dbReference type="SUPFAM" id="SSF52821">
    <property type="entry name" value="Rhodanese/Cell cycle control phosphatase"/>
    <property type="match status" value="1"/>
</dbReference>
<dbReference type="PRINTS" id="PR00368">
    <property type="entry name" value="FADPNR"/>
</dbReference>
<proteinExistence type="inferred from homology"/>
<evidence type="ECO:0000256" key="2">
    <source>
        <dbReference type="ARBA" id="ARBA00009130"/>
    </source>
</evidence>
<evidence type="ECO:0000256" key="5">
    <source>
        <dbReference type="ARBA" id="ARBA00023002"/>
    </source>
</evidence>
<dbReference type="PANTHER" id="PTHR43429">
    <property type="entry name" value="PYRIDINE NUCLEOTIDE-DISULFIDE OXIDOREDUCTASE DOMAIN-CONTAINING"/>
    <property type="match status" value="1"/>
</dbReference>
<evidence type="ECO:0000256" key="6">
    <source>
        <dbReference type="ARBA" id="ARBA00023284"/>
    </source>
</evidence>
<keyword evidence="5" id="KW-0560">Oxidoreductase</keyword>
<protein>
    <submittedName>
        <fullName evidence="8">CoA-dependent NAD(P)H Sulfur Oxidoreductase</fullName>
    </submittedName>
</protein>
<dbReference type="PRINTS" id="PR00411">
    <property type="entry name" value="PNDRDTASEI"/>
</dbReference>
<keyword evidence="6" id="KW-0676">Redox-active center</keyword>
<dbReference type="SUPFAM" id="SSF55424">
    <property type="entry name" value="FAD/NAD-linked reductases, dimerisation (C-terminal) domain"/>
    <property type="match status" value="1"/>
</dbReference>
<dbReference type="InterPro" id="IPR023753">
    <property type="entry name" value="FAD/NAD-binding_dom"/>
</dbReference>
<dbReference type="Proteomes" id="UP000663525">
    <property type="component" value="Chromosome"/>
</dbReference>
<keyword evidence="4" id="KW-0274">FAD</keyword>
<organism evidence="8 9">
    <name type="scientific">Halapricum desulfuricans</name>
    <dbReference type="NCBI Taxonomy" id="2841257"/>
    <lineage>
        <taxon>Archaea</taxon>
        <taxon>Methanobacteriati</taxon>
        <taxon>Methanobacteriota</taxon>
        <taxon>Stenosarchaea group</taxon>
        <taxon>Halobacteria</taxon>
        <taxon>Halobacteriales</taxon>
        <taxon>Haloarculaceae</taxon>
        <taxon>Halapricum</taxon>
    </lineage>
</organism>
<gene>
    <name evidence="8" type="ORF">HSR121_1891</name>
</gene>
<dbReference type="EMBL" id="CP064787">
    <property type="protein sequence ID" value="QSG06225.1"/>
    <property type="molecule type" value="Genomic_DNA"/>
</dbReference>
<dbReference type="InterPro" id="IPR036188">
    <property type="entry name" value="FAD/NAD-bd_sf"/>
</dbReference>
<dbReference type="GeneID" id="68855477"/>
<dbReference type="Pfam" id="PF02852">
    <property type="entry name" value="Pyr_redox_dim"/>
    <property type="match status" value="1"/>
</dbReference>
<evidence type="ECO:0000259" key="7">
    <source>
        <dbReference type="PROSITE" id="PS50206"/>
    </source>
</evidence>
<dbReference type="RefSeq" id="WP_229112691.1">
    <property type="nucleotide sequence ID" value="NZ_CP064787.1"/>
</dbReference>
<dbReference type="Gene3D" id="3.40.250.10">
    <property type="entry name" value="Rhodanese-like domain"/>
    <property type="match status" value="1"/>
</dbReference>
<evidence type="ECO:0000256" key="4">
    <source>
        <dbReference type="ARBA" id="ARBA00022827"/>
    </source>
</evidence>
<keyword evidence="3" id="KW-0285">Flavoprotein</keyword>
<dbReference type="AlphaFoldDB" id="A0A897N5J0"/>
<feature type="domain" description="Rhodanese" evidence="7">
    <location>
        <begin position="464"/>
        <end position="552"/>
    </location>
</feature>
<sequence length="564" mass="60746">MSERVVIVGGNAGGASAAARLRRLDESLDIVVFEKGENVSIGTCGMPYYVGDAIEDIDDLLVQTPQSLETRFALDIRTEHEVIDVDPEEKTVTVAHDGDTDTVAYDSLLLSPGAEPIVPPIDGIDEAGNVHTLQSLSAAEAIRDRVEAEGTERAVVIGGGYIGLEATESLQEAGLSVSLVEMEDHVMQALDYEMAAQINNHLRDQGVDLYLNARAESIDGGDSTTVELADGTAIPADVIVLATGVTPRTELAEAAGLAVGDAGGIVVDDRLRTTEDDVYAIGDAIEVTDCVTGEPAHVPLAGPANKQGRIVANVIAGREDSQDCVLSTSIAKVFEKTVAATGRNERALETAGIDYEKSFTYSMSHASYYPGAEPMWIKLIFDPEDGRLYGAQIVGGEGVDKRIDVIATAIEFEKTVFDLQELDLAYAPPYGSGKDPVNMAGFAAGNIVSGVVDVLHWHDLEDLDPTEYTLLDCRPLEERHDDGEIYGTRKLPLSNIRERLDELPEDTTIVPHCKAGLRSYVTTRILTQHGFDAKNIAGGYELYREAQRDRDARDRGAELGTIFR</sequence>
<dbReference type="SUPFAM" id="SSF51905">
    <property type="entry name" value="FAD/NAD(P)-binding domain"/>
    <property type="match status" value="1"/>
</dbReference>
<comment type="similarity">
    <text evidence="2">Belongs to the class-III pyridine nucleotide-disulfide oxidoreductase family.</text>
</comment>
<dbReference type="InterPro" id="IPR004099">
    <property type="entry name" value="Pyr_nucl-diS_OxRdtase_dimer"/>
</dbReference>
<name>A0A897N5J0_9EURY</name>
<evidence type="ECO:0000313" key="8">
    <source>
        <dbReference type="EMBL" id="QSG06225.1"/>
    </source>
</evidence>
<dbReference type="InterPro" id="IPR016156">
    <property type="entry name" value="FAD/NAD-linked_Rdtase_dimer_sf"/>
</dbReference>
<evidence type="ECO:0000256" key="3">
    <source>
        <dbReference type="ARBA" id="ARBA00022630"/>
    </source>
</evidence>
<dbReference type="Gene3D" id="3.50.50.60">
    <property type="entry name" value="FAD/NAD(P)-binding domain"/>
    <property type="match status" value="2"/>
</dbReference>
<accession>A0A897N5J0</accession>
<dbReference type="GO" id="GO:0016491">
    <property type="term" value="F:oxidoreductase activity"/>
    <property type="evidence" value="ECO:0007669"/>
    <property type="project" value="UniProtKB-KW"/>
</dbReference>
<dbReference type="InterPro" id="IPR001763">
    <property type="entry name" value="Rhodanese-like_dom"/>
</dbReference>
<dbReference type="SMART" id="SM00450">
    <property type="entry name" value="RHOD"/>
    <property type="match status" value="1"/>
</dbReference>